<dbReference type="GO" id="GO:0009055">
    <property type="term" value="F:electron transfer activity"/>
    <property type="evidence" value="ECO:0007669"/>
    <property type="project" value="InterPro"/>
</dbReference>
<dbReference type="AlphaFoldDB" id="A0A8I0PZ60"/>
<name>A0A8I0PZ60_MORMO</name>
<reference evidence="7" key="1">
    <citation type="submission" date="2017-12" db="EMBL/GenBank/DDBJ databases">
        <title>Genome sequencing and analysis.</title>
        <authorList>
            <person name="Huang Y.-T."/>
        </authorList>
    </citation>
    <scope>NUCLEOTIDE SEQUENCE</scope>
    <source>
        <strain evidence="7">VGH116</strain>
    </source>
</reference>
<feature type="transmembrane region" description="Helical" evidence="5">
    <location>
        <begin position="59"/>
        <end position="81"/>
    </location>
</feature>
<keyword evidence="4 5" id="KW-0472">Membrane</keyword>
<feature type="transmembrane region" description="Helical" evidence="5">
    <location>
        <begin position="20"/>
        <end position="39"/>
    </location>
</feature>
<protein>
    <recommendedName>
        <fullName evidence="6">Cytochrome b561 bacterial/Ni-hydrogenase domain-containing protein</fullName>
    </recommendedName>
</protein>
<sequence length="197" mass="21774">MIIFSSLRQFMRIYQSPAVLILHFIIIISVILQIVISNWMSVSVTGVIPASGYRLFFTWMHIITGLSFWVSGTLLIALCFHQRGIKHYYPWAFGCFSQIAADCRALLHGKLPESAPGGLATSVQGLGLGALVLVVLSGTAWLILWAAGSAYAGEIRNLHKTLTGLIEAYIIGHGAMGLLHFIVWLRKKSVYDNNQTR</sequence>
<feature type="transmembrane region" description="Helical" evidence="5">
    <location>
        <begin position="164"/>
        <end position="185"/>
    </location>
</feature>
<keyword evidence="3 5" id="KW-1133">Transmembrane helix</keyword>
<evidence type="ECO:0000256" key="1">
    <source>
        <dbReference type="ARBA" id="ARBA00004141"/>
    </source>
</evidence>
<dbReference type="Pfam" id="PF01292">
    <property type="entry name" value="Ni_hydr_CYTB"/>
    <property type="match status" value="1"/>
</dbReference>
<keyword evidence="2 5" id="KW-0812">Transmembrane</keyword>
<evidence type="ECO:0000259" key="6">
    <source>
        <dbReference type="Pfam" id="PF01292"/>
    </source>
</evidence>
<accession>A0A8I0PZ60</accession>
<gene>
    <name evidence="7" type="ORF">CYG68_02550</name>
</gene>
<comment type="subcellular location">
    <subcellularLocation>
        <location evidence="1">Membrane</location>
        <topology evidence="1">Multi-pass membrane protein</topology>
    </subcellularLocation>
</comment>
<evidence type="ECO:0000256" key="2">
    <source>
        <dbReference type="ARBA" id="ARBA00022692"/>
    </source>
</evidence>
<organism evidence="7 8">
    <name type="scientific">Morganella morganii</name>
    <name type="common">Proteus morganii</name>
    <dbReference type="NCBI Taxonomy" id="582"/>
    <lineage>
        <taxon>Bacteria</taxon>
        <taxon>Pseudomonadati</taxon>
        <taxon>Pseudomonadota</taxon>
        <taxon>Gammaproteobacteria</taxon>
        <taxon>Enterobacterales</taxon>
        <taxon>Morganellaceae</taxon>
        <taxon>Morganella</taxon>
    </lineage>
</organism>
<comment type="caution">
    <text evidence="7">The sequence shown here is derived from an EMBL/GenBank/DDBJ whole genome shotgun (WGS) entry which is preliminary data.</text>
</comment>
<dbReference type="GO" id="GO:0016020">
    <property type="term" value="C:membrane"/>
    <property type="evidence" value="ECO:0007669"/>
    <property type="project" value="UniProtKB-SubCell"/>
</dbReference>
<evidence type="ECO:0000256" key="3">
    <source>
        <dbReference type="ARBA" id="ARBA00022989"/>
    </source>
</evidence>
<dbReference type="RefSeq" id="WP_049240394.1">
    <property type="nucleotide sequence ID" value="NZ_CAXONK010000003.1"/>
</dbReference>
<dbReference type="EMBL" id="PKLF01000002">
    <property type="protein sequence ID" value="MBE8611299.1"/>
    <property type="molecule type" value="Genomic_DNA"/>
</dbReference>
<feature type="transmembrane region" description="Helical" evidence="5">
    <location>
        <begin position="127"/>
        <end position="152"/>
    </location>
</feature>
<evidence type="ECO:0000313" key="7">
    <source>
        <dbReference type="EMBL" id="MBE8611299.1"/>
    </source>
</evidence>
<dbReference type="Proteomes" id="UP000650477">
    <property type="component" value="Unassembled WGS sequence"/>
</dbReference>
<dbReference type="InterPro" id="IPR011577">
    <property type="entry name" value="Cyt_b561_bac/Ni-Hgenase"/>
</dbReference>
<evidence type="ECO:0000256" key="4">
    <source>
        <dbReference type="ARBA" id="ARBA00023136"/>
    </source>
</evidence>
<feature type="domain" description="Cytochrome b561 bacterial/Ni-hydrogenase" evidence="6">
    <location>
        <begin position="16"/>
        <end position="183"/>
    </location>
</feature>
<evidence type="ECO:0000256" key="5">
    <source>
        <dbReference type="SAM" id="Phobius"/>
    </source>
</evidence>
<proteinExistence type="predicted"/>
<evidence type="ECO:0000313" key="8">
    <source>
        <dbReference type="Proteomes" id="UP000650477"/>
    </source>
</evidence>